<feature type="transmembrane region" description="Helical" evidence="1">
    <location>
        <begin position="160"/>
        <end position="179"/>
    </location>
</feature>
<keyword evidence="1" id="KW-0812">Transmembrane</keyword>
<sequence length="245" mass="27983">MCWSGETSAALAFVGIATTAYAAYKKEPAPLWMALGYFSSMELLQAFTYPVIDQCALPSNQIATLLGYLHITFQPFFINMLSMYFIPNHVRQKIQWPVYTICFISAVIMLLQLYPFEWAGSCPLGKVLCAERLCSVSGDWHIAWEVPSNGMLNFITVDSWASFLTIYPSYFFAAFLMPLIYGSWRLTVYHFLVGPRLAMLLTSNPNEVAAIWCLLSIGILLLVIKTPIRQIMFVKTWWLWPNENR</sequence>
<organism evidence="2 3">
    <name type="scientific">Roseovarius tolerans</name>
    <dbReference type="NCBI Taxonomy" id="74031"/>
    <lineage>
        <taxon>Bacteria</taxon>
        <taxon>Pseudomonadati</taxon>
        <taxon>Pseudomonadota</taxon>
        <taxon>Alphaproteobacteria</taxon>
        <taxon>Rhodobacterales</taxon>
        <taxon>Roseobacteraceae</taxon>
        <taxon>Roseovarius</taxon>
    </lineage>
</organism>
<dbReference type="AlphaFoldDB" id="A0A1H8IL15"/>
<evidence type="ECO:0000313" key="3">
    <source>
        <dbReference type="Proteomes" id="UP000182160"/>
    </source>
</evidence>
<evidence type="ECO:0000256" key="1">
    <source>
        <dbReference type="SAM" id="Phobius"/>
    </source>
</evidence>
<keyword evidence="1" id="KW-1133">Transmembrane helix</keyword>
<dbReference type="Pfam" id="PF19069">
    <property type="entry name" value="DUF5765"/>
    <property type="match status" value="1"/>
</dbReference>
<dbReference type="RefSeq" id="WP_074788130.1">
    <property type="nucleotide sequence ID" value="NZ_FOBO01000024.1"/>
</dbReference>
<name>A0A1H8IL15_9RHOB</name>
<feature type="transmembrane region" description="Helical" evidence="1">
    <location>
        <begin position="98"/>
        <end position="116"/>
    </location>
</feature>
<reference evidence="2 3" key="1">
    <citation type="submission" date="2016-10" db="EMBL/GenBank/DDBJ databases">
        <authorList>
            <person name="de Groot N.N."/>
        </authorList>
    </citation>
    <scope>NUCLEOTIDE SEQUENCE [LARGE SCALE GENOMIC DNA]</scope>
    <source>
        <strain evidence="2 3">DSM 11457</strain>
    </source>
</reference>
<feature type="transmembrane region" description="Helical" evidence="1">
    <location>
        <begin position="209"/>
        <end position="228"/>
    </location>
</feature>
<dbReference type="InterPro" id="IPR043912">
    <property type="entry name" value="DUF5765"/>
</dbReference>
<protein>
    <submittedName>
        <fullName evidence="2">Uncharacterized protein</fullName>
    </submittedName>
</protein>
<proteinExistence type="predicted"/>
<dbReference type="EMBL" id="FOBO01000024">
    <property type="protein sequence ID" value="SEN69009.1"/>
    <property type="molecule type" value="Genomic_DNA"/>
</dbReference>
<accession>A0A1H8IL15</accession>
<feature type="transmembrane region" description="Helical" evidence="1">
    <location>
        <begin position="67"/>
        <end position="86"/>
    </location>
</feature>
<gene>
    <name evidence="2" type="ORF">SAMN04488077_12421</name>
</gene>
<keyword evidence="1" id="KW-0472">Membrane</keyword>
<evidence type="ECO:0000313" key="2">
    <source>
        <dbReference type="EMBL" id="SEN69009.1"/>
    </source>
</evidence>
<dbReference type="Proteomes" id="UP000182160">
    <property type="component" value="Unassembled WGS sequence"/>
</dbReference>